<dbReference type="PANTHER" id="PTHR10404:SF71">
    <property type="entry name" value="CARBOXYPEPTIDASE TRE2, PUTATIVE (AFU_ORTHOLOGUE AFUA_3G10650)-RELATED"/>
    <property type="match status" value="1"/>
</dbReference>
<evidence type="ECO:0000313" key="8">
    <source>
        <dbReference type="Proteomes" id="UP001056384"/>
    </source>
</evidence>
<dbReference type="Pfam" id="PF04253">
    <property type="entry name" value="TFR_dimer"/>
    <property type="match status" value="1"/>
</dbReference>
<dbReference type="GO" id="GO:0004180">
    <property type="term" value="F:carboxypeptidase activity"/>
    <property type="evidence" value="ECO:0007669"/>
    <property type="project" value="TreeGrafter"/>
</dbReference>
<organism evidence="7 8">
    <name type="scientific">Septoria linicola</name>
    <dbReference type="NCBI Taxonomy" id="215465"/>
    <lineage>
        <taxon>Eukaryota</taxon>
        <taxon>Fungi</taxon>
        <taxon>Dikarya</taxon>
        <taxon>Ascomycota</taxon>
        <taxon>Pezizomycotina</taxon>
        <taxon>Dothideomycetes</taxon>
        <taxon>Dothideomycetidae</taxon>
        <taxon>Mycosphaerellales</taxon>
        <taxon>Mycosphaerellaceae</taxon>
        <taxon>Septoria</taxon>
    </lineage>
</organism>
<sequence length="926" mass="103591">MADDDDTSLRYAHVPIPSYEDAINRPSSSQNFREAEREGLLGQDGRSRPSAYQPPTAESPRSSEDSDLRLPEVNGDDDDRRRVEELDYLDPSTPDPDSRRAGLYHRARIRSKFTQQLSNLGATLSSIRIPSFRSLYTPVQSHADTASDTPAEPPQRMAWLYRPLPTIPEQYRMGAGTAARLCGLLSIAILIYALFIFDIFPKNGRYMGARFDPESVRVYVQDHVDAERIEEYLYHITGYDHVAGTEGDLYMAEWQREKWAEEGHLDDVSLKSYYVYLNYPTQDGRSVKIVAPESKKWTAKLEEERADPVKQQTWAWHGHSKNGLAEGHLVYANGGDREDFAWLREQAVELNGSIALMRYYSTQGDRALKIKAAEDAGCVGALIYSDPAEDGSAKGPVWPDGPWRSDDSLQRGGVSLMSWVAGDPLTPGYASTKDAKVHDKENNPGLVNIPSLPLSWRDAKVLLESLSGHGVKVPKDWIGGDKGLSKHWYSGASPSVSPDAPVVNLKNHNDENDKQQIWNLHGLIKGLEQPEKKIIVGNHRDSWCFGSVDPGSGSAVLMEMVRIFGALRKLGWRPLRSIEFVSWDAEEYNLVGSTEYVEDNMEELRENAVAYLNVDVGVYGPNPVFRAAGSPMWQRSLLHVLDRVGIPTGEASLRQIWDDKKSKLEGLGAGSDYVAFQDMAGTSSIDFGFEGAEYGFPYHSCYETFDWMKKFGDPDFGWHKTLAQVWALLILEVADRPVLPFDLRSYADALEGPYLDTLQSYASSQFKKLGTKRDGKASSLSEAGFDIKALKEAAQHLKEVAEEFHKFDDLWTTKVLGTGGLESTNYAIRRLAYNDALSRFETDLLDVPSSPLDKAQHGVPGREQFKHIIFGPQAWSGYDEAYFPAVRDALDVGDWNLAQEQVEKAAGILRHATAQLEDRGKKMMKE</sequence>
<dbReference type="Pfam" id="PF04389">
    <property type="entry name" value="Peptidase_M28"/>
    <property type="match status" value="1"/>
</dbReference>
<gene>
    <name evidence="7" type="ORF">Slin15195_G084310</name>
</gene>
<evidence type="ECO:0000256" key="2">
    <source>
        <dbReference type="SAM" id="MobiDB-lite"/>
    </source>
</evidence>
<dbReference type="Gene3D" id="3.40.630.10">
    <property type="entry name" value="Zn peptidases"/>
    <property type="match status" value="1"/>
</dbReference>
<feature type="domain" description="Peptidase M28" evidence="6">
    <location>
        <begin position="519"/>
        <end position="706"/>
    </location>
</feature>
<proteinExistence type="inferred from homology"/>
<accession>A0A9Q9EM38</accession>
<dbReference type="SUPFAM" id="SSF52025">
    <property type="entry name" value="PA domain"/>
    <property type="match status" value="1"/>
</dbReference>
<evidence type="ECO:0000313" key="7">
    <source>
        <dbReference type="EMBL" id="USW55112.1"/>
    </source>
</evidence>
<reference evidence="7" key="1">
    <citation type="submission" date="2022-06" db="EMBL/GenBank/DDBJ databases">
        <title>Complete genome sequences of two strains of the flax pathogen Septoria linicola.</title>
        <authorList>
            <person name="Lapalu N."/>
            <person name="Simon A."/>
            <person name="Demenou B."/>
            <person name="Paumier D."/>
            <person name="Guillot M.-P."/>
            <person name="Gout L."/>
            <person name="Valade R."/>
        </authorList>
    </citation>
    <scope>NUCLEOTIDE SEQUENCE</scope>
    <source>
        <strain evidence="7">SE15195</strain>
    </source>
</reference>
<dbReference type="PANTHER" id="PTHR10404">
    <property type="entry name" value="N-ACETYLATED-ALPHA-LINKED ACIDIC DIPEPTIDASE"/>
    <property type="match status" value="1"/>
</dbReference>
<feature type="compositionally biased region" description="Basic and acidic residues" evidence="2">
    <location>
        <begin position="61"/>
        <end position="70"/>
    </location>
</feature>
<dbReference type="InterPro" id="IPR003137">
    <property type="entry name" value="PA_domain"/>
</dbReference>
<keyword evidence="8" id="KW-1185">Reference proteome</keyword>
<dbReference type="InterPro" id="IPR046450">
    <property type="entry name" value="PA_dom_sf"/>
</dbReference>
<dbReference type="Proteomes" id="UP001056384">
    <property type="component" value="Chromosome 7"/>
</dbReference>
<dbReference type="CDD" id="cd08022">
    <property type="entry name" value="M28_PSMA_like"/>
    <property type="match status" value="1"/>
</dbReference>
<dbReference type="InterPro" id="IPR007484">
    <property type="entry name" value="Peptidase_M28"/>
</dbReference>
<feature type="domain" description="Transferrin receptor-like dimerisation" evidence="5">
    <location>
        <begin position="786"/>
        <end position="916"/>
    </location>
</feature>
<keyword evidence="7" id="KW-0675">Receptor</keyword>
<keyword evidence="3" id="KW-1133">Transmembrane helix</keyword>
<dbReference type="CDD" id="cd02121">
    <property type="entry name" value="PA_GCPII_like"/>
    <property type="match status" value="1"/>
</dbReference>
<dbReference type="SUPFAM" id="SSF53187">
    <property type="entry name" value="Zn-dependent exopeptidases"/>
    <property type="match status" value="1"/>
</dbReference>
<dbReference type="FunFam" id="3.40.630.10:FF:000101">
    <property type="entry name" value="N-acetylated alpha-linked acidic dipeptidase like 1"/>
    <property type="match status" value="1"/>
</dbReference>
<dbReference type="InterPro" id="IPR007365">
    <property type="entry name" value="TFR-like_dimer_dom"/>
</dbReference>
<dbReference type="InterPro" id="IPR039373">
    <property type="entry name" value="Peptidase_M28B"/>
</dbReference>
<dbReference type="SUPFAM" id="SSF47672">
    <property type="entry name" value="Transferrin receptor-like dimerisation domain"/>
    <property type="match status" value="1"/>
</dbReference>
<evidence type="ECO:0000259" key="6">
    <source>
        <dbReference type="Pfam" id="PF04389"/>
    </source>
</evidence>
<keyword evidence="3" id="KW-0812">Transmembrane</keyword>
<feature type="transmembrane region" description="Helical" evidence="3">
    <location>
        <begin position="181"/>
        <end position="200"/>
    </location>
</feature>
<dbReference type="Pfam" id="PF02225">
    <property type="entry name" value="PA"/>
    <property type="match status" value="1"/>
</dbReference>
<dbReference type="EMBL" id="CP099424">
    <property type="protein sequence ID" value="USW55112.1"/>
    <property type="molecule type" value="Genomic_DNA"/>
</dbReference>
<dbReference type="Gene3D" id="3.50.30.30">
    <property type="match status" value="1"/>
</dbReference>
<dbReference type="Gene3D" id="1.20.930.40">
    <property type="entry name" value="Transferrin receptor-like, dimerisation domain"/>
    <property type="match status" value="1"/>
</dbReference>
<evidence type="ECO:0000259" key="5">
    <source>
        <dbReference type="Pfam" id="PF04253"/>
    </source>
</evidence>
<name>A0A9Q9EM38_9PEZI</name>
<feature type="region of interest" description="Disordered" evidence="2">
    <location>
        <begin position="1"/>
        <end position="102"/>
    </location>
</feature>
<keyword evidence="3" id="KW-0472">Membrane</keyword>
<evidence type="ECO:0000256" key="3">
    <source>
        <dbReference type="SAM" id="Phobius"/>
    </source>
</evidence>
<dbReference type="AlphaFoldDB" id="A0A9Q9EM38"/>
<protein>
    <submittedName>
        <fullName evidence="7">PA domain, transferrin receptor-like, dimerization domain, peptidase M28</fullName>
    </submittedName>
</protein>
<feature type="domain" description="PA" evidence="4">
    <location>
        <begin position="326"/>
        <end position="391"/>
    </location>
</feature>
<evidence type="ECO:0000256" key="1">
    <source>
        <dbReference type="ARBA" id="ARBA00005634"/>
    </source>
</evidence>
<dbReference type="InterPro" id="IPR036757">
    <property type="entry name" value="TFR-like_dimer_dom_sf"/>
</dbReference>
<evidence type="ECO:0000259" key="4">
    <source>
        <dbReference type="Pfam" id="PF02225"/>
    </source>
</evidence>
<comment type="similarity">
    <text evidence="1">Belongs to the peptidase M28 family. M28B subfamily.</text>
</comment>